<feature type="domain" description="C2H2-type" evidence="9">
    <location>
        <begin position="167"/>
        <end position="197"/>
    </location>
</feature>
<dbReference type="PROSITE" id="PS00028">
    <property type="entry name" value="ZINC_FINGER_C2H2_1"/>
    <property type="match status" value="1"/>
</dbReference>
<evidence type="ECO:0000256" key="6">
    <source>
        <dbReference type="ARBA" id="ARBA00023242"/>
    </source>
</evidence>
<evidence type="ECO:0000256" key="5">
    <source>
        <dbReference type="ARBA" id="ARBA00022833"/>
    </source>
</evidence>
<dbReference type="PROSITE" id="PS50157">
    <property type="entry name" value="ZINC_FINGER_C2H2_2"/>
    <property type="match status" value="2"/>
</dbReference>
<sequence length="198" mass="21781">MNPGGEEPVAITPHSDLETRPEMKESDLKEHILEGRPSVGVVAEGPLRNGAWGSTFEGAWTWGDRVERQQRSAEGRLERLEISGDSASECREFEALTNRSSTLVPPQPGEPGEEGARPFAMRGKDCSGNPDRSPPSRSYDCGECGKAFSRSSSLMKHQRIHTGEKPFACAVCGKQFLERSSLTIHQRGDQCHFKQSLV</sequence>
<dbReference type="AlphaFoldDB" id="A0A7J7FPR0"/>
<evidence type="ECO:0000256" key="2">
    <source>
        <dbReference type="ARBA" id="ARBA00022723"/>
    </source>
</evidence>
<dbReference type="SMART" id="SM00355">
    <property type="entry name" value="ZnF_C2H2"/>
    <property type="match status" value="2"/>
</dbReference>
<evidence type="ECO:0000256" key="8">
    <source>
        <dbReference type="SAM" id="MobiDB-lite"/>
    </source>
</evidence>
<organism evidence="10 11">
    <name type="scientific">Diceros bicornis minor</name>
    <name type="common">South-central black rhinoceros</name>
    <dbReference type="NCBI Taxonomy" id="77932"/>
    <lineage>
        <taxon>Eukaryota</taxon>
        <taxon>Metazoa</taxon>
        <taxon>Chordata</taxon>
        <taxon>Craniata</taxon>
        <taxon>Vertebrata</taxon>
        <taxon>Euteleostomi</taxon>
        <taxon>Mammalia</taxon>
        <taxon>Eutheria</taxon>
        <taxon>Laurasiatheria</taxon>
        <taxon>Perissodactyla</taxon>
        <taxon>Rhinocerotidae</taxon>
        <taxon>Diceros</taxon>
    </lineage>
</organism>
<keyword evidence="11" id="KW-1185">Reference proteome</keyword>
<dbReference type="FunFam" id="3.30.160.60:FF:000098">
    <property type="entry name" value="Zinc finger protein 614"/>
    <property type="match status" value="1"/>
</dbReference>
<evidence type="ECO:0000259" key="9">
    <source>
        <dbReference type="PROSITE" id="PS50157"/>
    </source>
</evidence>
<keyword evidence="4 7" id="KW-0863">Zinc-finger</keyword>
<evidence type="ECO:0000256" key="1">
    <source>
        <dbReference type="ARBA" id="ARBA00004123"/>
    </source>
</evidence>
<dbReference type="GO" id="GO:0008270">
    <property type="term" value="F:zinc ion binding"/>
    <property type="evidence" value="ECO:0007669"/>
    <property type="project" value="UniProtKB-KW"/>
</dbReference>
<dbReference type="Pfam" id="PF00096">
    <property type="entry name" value="zf-C2H2"/>
    <property type="match status" value="1"/>
</dbReference>
<keyword evidence="6" id="KW-0539">Nucleus</keyword>
<gene>
    <name evidence="10" type="ORF">HPG69_007289</name>
</gene>
<proteinExistence type="predicted"/>
<comment type="subcellular location">
    <subcellularLocation>
        <location evidence="1">Nucleus</location>
    </subcellularLocation>
</comment>
<feature type="compositionally biased region" description="Basic and acidic residues" evidence="8">
    <location>
        <begin position="15"/>
        <end position="24"/>
    </location>
</feature>
<dbReference type="InterPro" id="IPR050331">
    <property type="entry name" value="Zinc_finger"/>
</dbReference>
<evidence type="ECO:0000313" key="11">
    <source>
        <dbReference type="Proteomes" id="UP000551758"/>
    </source>
</evidence>
<feature type="region of interest" description="Disordered" evidence="8">
    <location>
        <begin position="97"/>
        <end position="138"/>
    </location>
</feature>
<evidence type="ECO:0000256" key="4">
    <source>
        <dbReference type="ARBA" id="ARBA00022771"/>
    </source>
</evidence>
<keyword evidence="5" id="KW-0862">Zinc</keyword>
<feature type="region of interest" description="Disordered" evidence="8">
    <location>
        <begin position="1"/>
        <end position="24"/>
    </location>
</feature>
<dbReference type="SUPFAM" id="SSF57667">
    <property type="entry name" value="beta-beta-alpha zinc fingers"/>
    <property type="match status" value="1"/>
</dbReference>
<evidence type="ECO:0000256" key="7">
    <source>
        <dbReference type="PROSITE-ProRule" id="PRU00042"/>
    </source>
</evidence>
<dbReference type="GO" id="GO:0010468">
    <property type="term" value="P:regulation of gene expression"/>
    <property type="evidence" value="ECO:0007669"/>
    <property type="project" value="TreeGrafter"/>
</dbReference>
<evidence type="ECO:0000313" key="10">
    <source>
        <dbReference type="EMBL" id="KAF5929534.1"/>
    </source>
</evidence>
<name>A0A7J7FPR0_DICBM</name>
<dbReference type="Gene3D" id="3.30.160.60">
    <property type="entry name" value="Classic Zinc Finger"/>
    <property type="match status" value="2"/>
</dbReference>
<reference evidence="10 11" key="1">
    <citation type="journal article" date="2020" name="Mol. Biol. Evol.">
        <title>Interspecific Gene Flow and the Evolution of Specialization in Black and White Rhinoceros.</title>
        <authorList>
            <person name="Moodley Y."/>
            <person name="Westbury M.V."/>
            <person name="Russo I.M."/>
            <person name="Gopalakrishnan S."/>
            <person name="Rakotoarivelo A."/>
            <person name="Olsen R.A."/>
            <person name="Prost S."/>
            <person name="Tunstall T."/>
            <person name="Ryder O.A."/>
            <person name="Dalen L."/>
            <person name="Bruford M.W."/>
        </authorList>
    </citation>
    <scope>NUCLEOTIDE SEQUENCE [LARGE SCALE GENOMIC DNA]</scope>
    <source>
        <strain evidence="10">SBR-YM</strain>
        <tissue evidence="10">Skin</tissue>
    </source>
</reference>
<dbReference type="InterPro" id="IPR036236">
    <property type="entry name" value="Znf_C2H2_sf"/>
</dbReference>
<dbReference type="FunFam" id="3.30.160.60:FF:000624">
    <property type="entry name" value="zinc finger protein 697"/>
    <property type="match status" value="1"/>
</dbReference>
<dbReference type="InterPro" id="IPR013087">
    <property type="entry name" value="Znf_C2H2_type"/>
</dbReference>
<dbReference type="Proteomes" id="UP000551758">
    <property type="component" value="Unassembled WGS sequence"/>
</dbReference>
<dbReference type="EMBL" id="JACDTQ010000092">
    <property type="protein sequence ID" value="KAF5929534.1"/>
    <property type="molecule type" value="Genomic_DNA"/>
</dbReference>
<keyword evidence="3" id="KW-0677">Repeat</keyword>
<dbReference type="PANTHER" id="PTHR16515:SF57">
    <property type="entry name" value="ZINC FINGER PROTEIN 154-LIKE"/>
    <property type="match status" value="1"/>
</dbReference>
<protein>
    <recommendedName>
        <fullName evidence="9">C2H2-type domain-containing protein</fullName>
    </recommendedName>
</protein>
<dbReference type="PANTHER" id="PTHR16515">
    <property type="entry name" value="PR DOMAIN ZINC FINGER PROTEIN"/>
    <property type="match status" value="1"/>
</dbReference>
<evidence type="ECO:0000256" key="3">
    <source>
        <dbReference type="ARBA" id="ARBA00022737"/>
    </source>
</evidence>
<feature type="domain" description="C2H2-type" evidence="9">
    <location>
        <begin position="139"/>
        <end position="166"/>
    </location>
</feature>
<dbReference type="GO" id="GO:0005634">
    <property type="term" value="C:nucleus"/>
    <property type="evidence" value="ECO:0007669"/>
    <property type="project" value="UniProtKB-SubCell"/>
</dbReference>
<keyword evidence="2" id="KW-0479">Metal-binding</keyword>
<accession>A0A7J7FPR0</accession>
<comment type="caution">
    <text evidence="10">The sequence shown here is derived from an EMBL/GenBank/DDBJ whole genome shotgun (WGS) entry which is preliminary data.</text>
</comment>